<dbReference type="RefSeq" id="WP_146371983.1">
    <property type="nucleotide sequence ID" value="NZ_SJPP01000001.1"/>
</dbReference>
<reference evidence="3 4" key="1">
    <citation type="submission" date="2019-02" db="EMBL/GenBank/DDBJ databases">
        <title>Deep-cultivation of Planctomycetes and their phenomic and genomic characterization uncovers novel biology.</title>
        <authorList>
            <person name="Wiegand S."/>
            <person name="Jogler M."/>
            <person name="Boedeker C."/>
            <person name="Pinto D."/>
            <person name="Vollmers J."/>
            <person name="Rivas-Marin E."/>
            <person name="Kohn T."/>
            <person name="Peeters S.H."/>
            <person name="Heuer A."/>
            <person name="Rast P."/>
            <person name="Oberbeckmann S."/>
            <person name="Bunk B."/>
            <person name="Jeske O."/>
            <person name="Meyerdierks A."/>
            <person name="Storesund J.E."/>
            <person name="Kallscheuer N."/>
            <person name="Luecker S."/>
            <person name="Lage O.M."/>
            <person name="Pohl T."/>
            <person name="Merkel B.J."/>
            <person name="Hornburger P."/>
            <person name="Mueller R.-W."/>
            <person name="Bruemmer F."/>
            <person name="Labrenz M."/>
            <person name="Spormann A.M."/>
            <person name="Op Den Camp H."/>
            <person name="Overmann J."/>
            <person name="Amann R."/>
            <person name="Jetten M.S.M."/>
            <person name="Mascher T."/>
            <person name="Medema M.H."/>
            <person name="Devos D.P."/>
            <person name="Kaster A.-K."/>
            <person name="Ovreas L."/>
            <person name="Rohde M."/>
            <person name="Galperin M.Y."/>
            <person name="Jogler C."/>
        </authorList>
    </citation>
    <scope>NUCLEOTIDE SEQUENCE [LARGE SCALE GENOMIC DNA]</scope>
    <source>
        <strain evidence="3 4">CA54</strain>
    </source>
</reference>
<protein>
    <recommendedName>
        <fullName evidence="5">Alginate export domain-containing protein</fullName>
    </recommendedName>
</protein>
<name>A0A5C6BVL2_9PLAN</name>
<dbReference type="AlphaFoldDB" id="A0A5C6BVL2"/>
<feature type="region of interest" description="Disordered" evidence="1">
    <location>
        <begin position="36"/>
        <end position="55"/>
    </location>
</feature>
<evidence type="ECO:0000313" key="3">
    <source>
        <dbReference type="EMBL" id="TWU14709.1"/>
    </source>
</evidence>
<dbReference type="EMBL" id="SJPP01000001">
    <property type="protein sequence ID" value="TWU14709.1"/>
    <property type="molecule type" value="Genomic_DNA"/>
</dbReference>
<evidence type="ECO:0000256" key="1">
    <source>
        <dbReference type="SAM" id="MobiDB-lite"/>
    </source>
</evidence>
<organism evidence="3 4">
    <name type="scientific">Symmachiella macrocystis</name>
    <dbReference type="NCBI Taxonomy" id="2527985"/>
    <lineage>
        <taxon>Bacteria</taxon>
        <taxon>Pseudomonadati</taxon>
        <taxon>Planctomycetota</taxon>
        <taxon>Planctomycetia</taxon>
        <taxon>Planctomycetales</taxon>
        <taxon>Planctomycetaceae</taxon>
        <taxon>Symmachiella</taxon>
    </lineage>
</organism>
<gene>
    <name evidence="3" type="ORF">CA54_35780</name>
</gene>
<comment type="caution">
    <text evidence="3">The sequence shown here is derived from an EMBL/GenBank/DDBJ whole genome shotgun (WGS) entry which is preliminary data.</text>
</comment>
<sequence length="501" mass="55681" precursor="true">MRMQHWSKWVMALLVNAACVATVHAQDYPVDVTDQSGVNQPQAGTGTGTVDATQMGTPMGAGQFTGYSGEYGSDPVQPWPEVSPFDNSFDQTYYDEGLWYRRTNRRQTRHYFNMDFWAAKLKRPKSGQPDGLVGSTIVNQDNVYEWTIREVLGQPQFVPEKDFSNNFYTQEFGADATRASFRTQFGAVNADDSGWEISAFFAPSDSDKDQNVTVGPTGLNRTPDFGASVGEGLATFNGGFVVTEVFPDLGSLSFDQGVIMHFDSKAWGGDINYYTTPIGNGHGNSDFHASMGIRYLGIWEDFGFQGSDSGFNERLIWVPDGRVYQISPFTTEVQSKLKSNLVGPQLGLKWALGGDSFKLTTEAKGSIAANFEENELRYTGYGLQPNNDLIAADNPLNGFPNSNLRPGDPRAGRENEVNVDYAPIFEVSVMAEFGFMQYVPVLNKLPGFGDSKFRFGYAYTQAWRIRRAAQAVNYNAPFPILNEDRENWHVGGWTAGFNWNF</sequence>
<dbReference type="OrthoDB" id="208273at2"/>
<keyword evidence="4" id="KW-1185">Reference proteome</keyword>
<proteinExistence type="predicted"/>
<feature type="signal peptide" evidence="2">
    <location>
        <begin position="1"/>
        <end position="25"/>
    </location>
</feature>
<dbReference type="Proteomes" id="UP000320735">
    <property type="component" value="Unassembled WGS sequence"/>
</dbReference>
<evidence type="ECO:0000313" key="4">
    <source>
        <dbReference type="Proteomes" id="UP000320735"/>
    </source>
</evidence>
<accession>A0A5C6BVL2</accession>
<evidence type="ECO:0008006" key="5">
    <source>
        <dbReference type="Google" id="ProtNLM"/>
    </source>
</evidence>
<evidence type="ECO:0000256" key="2">
    <source>
        <dbReference type="SAM" id="SignalP"/>
    </source>
</evidence>
<feature type="chain" id="PRO_5022880770" description="Alginate export domain-containing protein" evidence="2">
    <location>
        <begin position="26"/>
        <end position="501"/>
    </location>
</feature>
<keyword evidence="2" id="KW-0732">Signal</keyword>